<dbReference type="Proteomes" id="UP000281553">
    <property type="component" value="Unassembled WGS sequence"/>
</dbReference>
<proteinExistence type="predicted"/>
<dbReference type="AlphaFoldDB" id="A0A3P7M771"/>
<evidence type="ECO:0000313" key="1">
    <source>
        <dbReference type="EMBL" id="VDN25134.1"/>
    </source>
</evidence>
<sequence length="104" mass="11702">MTSPTLVDCNDNWRLLPSHVFYGTVVAQEIHGDSARLAVVVHNVWRTKGPAAAYLPMELRHGQNKISAWIPLTRQPDESPDCFCPRLEVDHSYLFISKASEVSL</sequence>
<dbReference type="InterPro" id="IPR008993">
    <property type="entry name" value="TIMP-like_OB-fold"/>
</dbReference>
<dbReference type="SUPFAM" id="SSF50242">
    <property type="entry name" value="TIMP-like"/>
    <property type="match status" value="1"/>
</dbReference>
<reference evidence="1 2" key="1">
    <citation type="submission" date="2018-11" db="EMBL/GenBank/DDBJ databases">
        <authorList>
            <consortium name="Pathogen Informatics"/>
        </authorList>
    </citation>
    <scope>NUCLEOTIDE SEQUENCE [LARGE SCALE GENOMIC DNA]</scope>
</reference>
<dbReference type="OrthoDB" id="5984158at2759"/>
<evidence type="ECO:0000313" key="2">
    <source>
        <dbReference type="Proteomes" id="UP000281553"/>
    </source>
</evidence>
<protein>
    <submittedName>
        <fullName evidence="1">Uncharacterized protein</fullName>
    </submittedName>
</protein>
<gene>
    <name evidence="1" type="ORF">DILT_LOCUS14570</name>
</gene>
<accession>A0A3P7M771</accession>
<organism evidence="1 2">
    <name type="scientific">Dibothriocephalus latus</name>
    <name type="common">Fish tapeworm</name>
    <name type="synonym">Diphyllobothrium latum</name>
    <dbReference type="NCBI Taxonomy" id="60516"/>
    <lineage>
        <taxon>Eukaryota</taxon>
        <taxon>Metazoa</taxon>
        <taxon>Spiralia</taxon>
        <taxon>Lophotrochozoa</taxon>
        <taxon>Platyhelminthes</taxon>
        <taxon>Cestoda</taxon>
        <taxon>Eucestoda</taxon>
        <taxon>Diphyllobothriidea</taxon>
        <taxon>Diphyllobothriidae</taxon>
        <taxon>Dibothriocephalus</taxon>
    </lineage>
</organism>
<dbReference type="EMBL" id="UYRU01074852">
    <property type="protein sequence ID" value="VDN25134.1"/>
    <property type="molecule type" value="Genomic_DNA"/>
</dbReference>
<keyword evidence="2" id="KW-1185">Reference proteome</keyword>
<name>A0A3P7M771_DIBLA</name>